<keyword evidence="11" id="KW-1185">Reference proteome</keyword>
<evidence type="ECO:0000256" key="2">
    <source>
        <dbReference type="ARBA" id="ARBA00022527"/>
    </source>
</evidence>
<dbReference type="EMBL" id="JACHJJ010000001">
    <property type="protein sequence ID" value="MBB5961444.1"/>
    <property type="molecule type" value="Genomic_DNA"/>
</dbReference>
<dbReference type="Gene3D" id="1.10.510.10">
    <property type="entry name" value="Transferase(Phosphotransferase) domain 1"/>
    <property type="match status" value="1"/>
</dbReference>
<dbReference type="InterPro" id="IPR017441">
    <property type="entry name" value="Protein_kinase_ATP_BS"/>
</dbReference>
<dbReference type="EC" id="2.7.11.1" evidence="1"/>
<dbReference type="GO" id="GO:0004674">
    <property type="term" value="F:protein serine/threonine kinase activity"/>
    <property type="evidence" value="ECO:0007669"/>
    <property type="project" value="UniProtKB-KW"/>
</dbReference>
<evidence type="ECO:0000313" key="10">
    <source>
        <dbReference type="EMBL" id="MBB5961444.1"/>
    </source>
</evidence>
<evidence type="ECO:0000256" key="1">
    <source>
        <dbReference type="ARBA" id="ARBA00012513"/>
    </source>
</evidence>
<reference evidence="10 11" key="1">
    <citation type="submission" date="2020-08" db="EMBL/GenBank/DDBJ databases">
        <title>Genomic Encyclopedia of Type Strains, Phase III (KMG-III): the genomes of soil and plant-associated and newly described type strains.</title>
        <authorList>
            <person name="Whitman W."/>
        </authorList>
    </citation>
    <scope>NUCLEOTIDE SEQUENCE [LARGE SCALE GENOMIC DNA]</scope>
    <source>
        <strain evidence="10 11">CECT 3303</strain>
    </source>
</reference>
<feature type="binding site" evidence="7">
    <location>
        <position position="49"/>
    </location>
    <ligand>
        <name>ATP</name>
        <dbReference type="ChEBI" id="CHEBI:30616"/>
    </ligand>
</feature>
<dbReference type="Gene3D" id="3.30.200.20">
    <property type="entry name" value="Phosphorylase Kinase, domain 1"/>
    <property type="match status" value="1"/>
</dbReference>
<dbReference type="SUPFAM" id="SSF56112">
    <property type="entry name" value="Protein kinase-like (PK-like)"/>
    <property type="match status" value="1"/>
</dbReference>
<dbReference type="AlphaFoldDB" id="A0A841CYR3"/>
<keyword evidence="5" id="KW-0418">Kinase</keyword>
<evidence type="ECO:0000256" key="8">
    <source>
        <dbReference type="SAM" id="MobiDB-lite"/>
    </source>
</evidence>
<feature type="compositionally biased region" description="Low complexity" evidence="8">
    <location>
        <begin position="328"/>
        <end position="337"/>
    </location>
</feature>
<dbReference type="Pfam" id="PF00069">
    <property type="entry name" value="Pkinase"/>
    <property type="match status" value="1"/>
</dbReference>
<sequence>MNRPEPAAGLRAGDLLARRYLLMEPIGRGGMSVIWRAFDQSLERMVAIKILDGDLGADREIIRREARATARLIHPDAIEIYDYGETVTAHGRLAAYVVMRLLEGRSLADRIDESPLPWEEAVVVAGRLAAVLGTAHERGIVHRDVTAENVLLTADGAKLLDFGIAAFIGEQDDRTGEYGTPPYVAPERLTGTAADPAGDVYALGVLLFEMLTGDTPYPERTWEEIESARRDGPPPALLVPGLPPEVAALCRRCLSHAPWDRPGAREAADVLADALPALPDAPAGRARARTARLRPDHAAGSSVRHEPAPRGSGRPESSTGILERPETARAPAAPATRGGNPFWTAAAAVMTLAAAGLFWVQAAGVPGRSGEPSGSAIGATSRPSPTEPSPAGSPSPVPEAGPRTAPADGPVDGPAREPAREATGKPTAPMVMVEDARRPTLHQSVQGFNALLARGAKTGAIRADVALDLRQVLAGSVCCTRDLTPIRGKIADRYREGSIPGALREALDDQLEVVARALAG</sequence>
<evidence type="ECO:0000256" key="6">
    <source>
        <dbReference type="ARBA" id="ARBA00022840"/>
    </source>
</evidence>
<dbReference type="InterPro" id="IPR000719">
    <property type="entry name" value="Prot_kinase_dom"/>
</dbReference>
<feature type="compositionally biased region" description="Basic and acidic residues" evidence="8">
    <location>
        <begin position="293"/>
        <end position="308"/>
    </location>
</feature>
<feature type="region of interest" description="Disordered" evidence="8">
    <location>
        <begin position="280"/>
        <end position="338"/>
    </location>
</feature>
<dbReference type="RefSeq" id="WP_184938253.1">
    <property type="nucleotide sequence ID" value="NZ_BAAAWZ010000001.1"/>
</dbReference>
<evidence type="ECO:0000259" key="9">
    <source>
        <dbReference type="PROSITE" id="PS50011"/>
    </source>
</evidence>
<keyword evidence="4 7" id="KW-0547">Nucleotide-binding</keyword>
<protein>
    <recommendedName>
        <fullName evidence="1">non-specific serine/threonine protein kinase</fullName>
        <ecNumber evidence="1">2.7.11.1</ecNumber>
    </recommendedName>
</protein>
<evidence type="ECO:0000313" key="11">
    <source>
        <dbReference type="Proteomes" id="UP000562352"/>
    </source>
</evidence>
<dbReference type="CDD" id="cd14014">
    <property type="entry name" value="STKc_PknB_like"/>
    <property type="match status" value="1"/>
</dbReference>
<organism evidence="10 11">
    <name type="scientific">Planomonospora venezuelensis</name>
    <dbReference type="NCBI Taxonomy" id="1999"/>
    <lineage>
        <taxon>Bacteria</taxon>
        <taxon>Bacillati</taxon>
        <taxon>Actinomycetota</taxon>
        <taxon>Actinomycetes</taxon>
        <taxon>Streptosporangiales</taxon>
        <taxon>Streptosporangiaceae</taxon>
        <taxon>Planomonospora</taxon>
    </lineage>
</organism>
<evidence type="ECO:0000256" key="5">
    <source>
        <dbReference type="ARBA" id="ARBA00022777"/>
    </source>
</evidence>
<dbReference type="PROSITE" id="PS50011">
    <property type="entry name" value="PROTEIN_KINASE_DOM"/>
    <property type="match status" value="1"/>
</dbReference>
<feature type="compositionally biased region" description="Basic and acidic residues" evidence="8">
    <location>
        <begin position="414"/>
        <end position="423"/>
    </location>
</feature>
<evidence type="ECO:0000256" key="4">
    <source>
        <dbReference type="ARBA" id="ARBA00022741"/>
    </source>
</evidence>
<evidence type="ECO:0000256" key="3">
    <source>
        <dbReference type="ARBA" id="ARBA00022679"/>
    </source>
</evidence>
<feature type="region of interest" description="Disordered" evidence="8">
    <location>
        <begin position="366"/>
        <end position="426"/>
    </location>
</feature>
<evidence type="ECO:0000256" key="7">
    <source>
        <dbReference type="PROSITE-ProRule" id="PRU10141"/>
    </source>
</evidence>
<gene>
    <name evidence="10" type="ORF">FHS22_000682</name>
</gene>
<feature type="compositionally biased region" description="Pro residues" evidence="8">
    <location>
        <begin position="385"/>
        <end position="399"/>
    </location>
</feature>
<dbReference type="PANTHER" id="PTHR43289">
    <property type="entry name" value="MITOGEN-ACTIVATED PROTEIN KINASE KINASE KINASE 20-RELATED"/>
    <property type="match status" value="1"/>
</dbReference>
<feature type="domain" description="Protein kinase" evidence="9">
    <location>
        <begin position="20"/>
        <end position="278"/>
    </location>
</feature>
<dbReference type="InterPro" id="IPR011009">
    <property type="entry name" value="Kinase-like_dom_sf"/>
</dbReference>
<dbReference type="Proteomes" id="UP000562352">
    <property type="component" value="Unassembled WGS sequence"/>
</dbReference>
<name>A0A841CYR3_PLAVE</name>
<dbReference type="InterPro" id="IPR008266">
    <property type="entry name" value="Tyr_kinase_AS"/>
</dbReference>
<keyword evidence="6 7" id="KW-0067">ATP-binding</keyword>
<dbReference type="PROSITE" id="PS00109">
    <property type="entry name" value="PROTEIN_KINASE_TYR"/>
    <property type="match status" value="1"/>
</dbReference>
<keyword evidence="2" id="KW-0723">Serine/threonine-protein kinase</keyword>
<dbReference type="PROSITE" id="PS00107">
    <property type="entry name" value="PROTEIN_KINASE_ATP"/>
    <property type="match status" value="1"/>
</dbReference>
<dbReference type="PANTHER" id="PTHR43289:SF6">
    <property type="entry name" value="SERINE_THREONINE-PROTEIN KINASE NEKL-3"/>
    <property type="match status" value="1"/>
</dbReference>
<dbReference type="GO" id="GO:0005524">
    <property type="term" value="F:ATP binding"/>
    <property type="evidence" value="ECO:0007669"/>
    <property type="project" value="UniProtKB-UniRule"/>
</dbReference>
<keyword evidence="3 10" id="KW-0808">Transferase</keyword>
<comment type="caution">
    <text evidence="10">The sequence shown here is derived from an EMBL/GenBank/DDBJ whole genome shotgun (WGS) entry which is preliminary data.</text>
</comment>
<proteinExistence type="predicted"/>
<accession>A0A841CYR3</accession>